<sequence length="119" mass="13399">MPSESNDYGCFQYPLATYWAHMHATSILYKPTAIQRPYKVYLAEQPQTQPTGKATRGAEDHDRTESINIWLRLGYMKGVGIGQILGELLPSALAHIAYKREYEYHPLVKDDGGVICGIL</sequence>
<reference evidence="2" key="1">
    <citation type="journal article" date="2012" name="MBio">
        <title>Comparative genome analysis of Trichophyton rubrum and related dermatophytes reveals candidate genes involved in infection.</title>
        <authorList>
            <person name="Martinez D.A."/>
            <person name="Oliver B.G."/>
            <person name="Graeser Y."/>
            <person name="Goldberg J.M."/>
            <person name="Li W."/>
            <person name="Martinez-Rossi N.M."/>
            <person name="Monod M."/>
            <person name="Shelest E."/>
            <person name="Barton R.C."/>
            <person name="Birch E."/>
            <person name="Brakhage A.A."/>
            <person name="Chen Z."/>
            <person name="Gurr S.J."/>
            <person name="Heiman D."/>
            <person name="Heitman J."/>
            <person name="Kosti I."/>
            <person name="Rossi A."/>
            <person name="Saif S."/>
            <person name="Samalova M."/>
            <person name="Saunders C.W."/>
            <person name="Shea T."/>
            <person name="Summerbell R.C."/>
            <person name="Xu J."/>
            <person name="Young S."/>
            <person name="Zeng Q."/>
            <person name="Birren B.W."/>
            <person name="Cuomo C.A."/>
            <person name="White T.C."/>
        </authorList>
    </citation>
    <scope>NUCLEOTIDE SEQUENCE [LARGE SCALE GENOMIC DNA]</scope>
    <source>
        <strain evidence="2">CBS 112818</strain>
    </source>
</reference>
<protein>
    <submittedName>
        <fullName evidence="1">Uncharacterized protein</fullName>
    </submittedName>
</protein>
<gene>
    <name evidence="1" type="ORF">TESG_06948</name>
</gene>
<keyword evidence="2" id="KW-1185">Reference proteome</keyword>
<dbReference type="AlphaFoldDB" id="F2S7Q0"/>
<organism evidence="1 2">
    <name type="scientific">Trichophyton tonsurans (strain CBS 112818)</name>
    <name type="common">Scalp ringworm fungus</name>
    <dbReference type="NCBI Taxonomy" id="647933"/>
    <lineage>
        <taxon>Eukaryota</taxon>
        <taxon>Fungi</taxon>
        <taxon>Dikarya</taxon>
        <taxon>Ascomycota</taxon>
        <taxon>Pezizomycotina</taxon>
        <taxon>Eurotiomycetes</taxon>
        <taxon>Eurotiomycetidae</taxon>
        <taxon>Onygenales</taxon>
        <taxon>Arthrodermataceae</taxon>
        <taxon>Trichophyton</taxon>
    </lineage>
</organism>
<dbReference type="HOGENOM" id="CLU_167051_0_0_1"/>
<accession>F2S7Q0</accession>
<dbReference type="Proteomes" id="UP000009172">
    <property type="component" value="Unassembled WGS sequence"/>
</dbReference>
<proteinExistence type="predicted"/>
<evidence type="ECO:0000313" key="1">
    <source>
        <dbReference type="EMBL" id="EGD99599.1"/>
    </source>
</evidence>
<dbReference type="EMBL" id="GG698524">
    <property type="protein sequence ID" value="EGD99599.1"/>
    <property type="molecule type" value="Genomic_DNA"/>
</dbReference>
<name>F2S7Q0_TRIT1</name>
<evidence type="ECO:0000313" key="2">
    <source>
        <dbReference type="Proteomes" id="UP000009172"/>
    </source>
</evidence>